<dbReference type="EMBL" id="MIYZ01000019">
    <property type="protein sequence ID" value="OIR22269.1"/>
    <property type="molecule type" value="Genomic_DNA"/>
</dbReference>
<keyword evidence="3" id="KW-0600">Photoreceptor protein</keyword>
<reference evidence="12 13" key="1">
    <citation type="submission" date="2016-08" db="EMBL/GenBank/DDBJ databases">
        <title>New Insights into Marine Group III Euryarchaeota, from dark to light.</title>
        <authorList>
            <person name="Haro-Moreno J.M."/>
            <person name="Rodriguez-Valera F."/>
            <person name="Lopez-Garcia P."/>
            <person name="Moreira D."/>
            <person name="Martin-Cuadrado A.B."/>
        </authorList>
    </citation>
    <scope>NUCLEOTIDE SEQUENCE [LARGE SCALE GENOMIC DNA]</scope>
    <source>
        <strain evidence="12">CG-Epi2</strain>
    </source>
</reference>
<keyword evidence="10" id="KW-0675">Receptor</keyword>
<protein>
    <recommendedName>
        <fullName evidence="14">Biphenyl 2,3-dioxygenase</fullName>
    </recommendedName>
</protein>
<keyword evidence="4" id="KW-0716">Sensory transduction</keyword>
<evidence type="ECO:0000313" key="12">
    <source>
        <dbReference type="EMBL" id="OIR22269.1"/>
    </source>
</evidence>
<evidence type="ECO:0000256" key="3">
    <source>
        <dbReference type="ARBA" id="ARBA00022543"/>
    </source>
</evidence>
<feature type="transmembrane region" description="Helical" evidence="11">
    <location>
        <begin position="103"/>
        <end position="121"/>
    </location>
</feature>
<dbReference type="GO" id="GO:0009881">
    <property type="term" value="F:photoreceptor activity"/>
    <property type="evidence" value="ECO:0007669"/>
    <property type="project" value="UniProtKB-KW"/>
</dbReference>
<dbReference type="Proteomes" id="UP000183615">
    <property type="component" value="Unassembled WGS sequence"/>
</dbReference>
<dbReference type="Pfam" id="PF01036">
    <property type="entry name" value="Bac_rhodopsin"/>
    <property type="match status" value="1"/>
</dbReference>
<dbReference type="SUPFAM" id="SSF81321">
    <property type="entry name" value="Family A G protein-coupled receptor-like"/>
    <property type="match status" value="1"/>
</dbReference>
<comment type="similarity">
    <text evidence="2">Belongs to the archaeal/bacterial/fungal opsin family.</text>
</comment>
<evidence type="ECO:0000313" key="13">
    <source>
        <dbReference type="Proteomes" id="UP000183615"/>
    </source>
</evidence>
<dbReference type="GO" id="GO:0010461">
    <property type="term" value="F:light-activated monoatomic ion channel activity"/>
    <property type="evidence" value="ECO:0007669"/>
    <property type="project" value="InterPro"/>
</dbReference>
<keyword evidence="8" id="KW-0157">Chromophore</keyword>
<proteinExistence type="inferred from homology"/>
<dbReference type="PANTHER" id="PTHR28286">
    <property type="match status" value="1"/>
</dbReference>
<accession>A0A1J5U0J7</accession>
<evidence type="ECO:0000256" key="2">
    <source>
        <dbReference type="ARBA" id="ARBA00008130"/>
    </source>
</evidence>
<dbReference type="PANTHER" id="PTHR28286:SF2">
    <property type="entry name" value="BACTERIORHODOPSIN _OPSIN, NOPA (EUROFUNG)"/>
    <property type="match status" value="1"/>
</dbReference>
<dbReference type="GO" id="GO:0007602">
    <property type="term" value="P:phototransduction"/>
    <property type="evidence" value="ECO:0007669"/>
    <property type="project" value="UniProtKB-KW"/>
</dbReference>
<feature type="transmembrane region" description="Helical" evidence="11">
    <location>
        <begin position="128"/>
        <end position="148"/>
    </location>
</feature>
<evidence type="ECO:0000256" key="6">
    <source>
        <dbReference type="ARBA" id="ARBA00022925"/>
    </source>
</evidence>
<organism evidence="12 13">
    <name type="scientific">Marine Group III euryarchaeote CG-Epi2</name>
    <dbReference type="NCBI Taxonomy" id="1888996"/>
    <lineage>
        <taxon>Archaea</taxon>
        <taxon>Methanobacteriati</taxon>
        <taxon>Thermoplasmatota</taxon>
        <taxon>Thermoplasmata</taxon>
        <taxon>Candidatus Thermoprofundales</taxon>
    </lineage>
</organism>
<dbReference type="Gene3D" id="1.20.1070.10">
    <property type="entry name" value="Rhodopsin 7-helix transmembrane proteins"/>
    <property type="match status" value="1"/>
</dbReference>
<evidence type="ECO:0000256" key="5">
    <source>
        <dbReference type="ARBA" id="ARBA00022692"/>
    </source>
</evidence>
<dbReference type="InterPro" id="IPR018229">
    <property type="entry name" value="Rhodopsin_retinal_BS"/>
</dbReference>
<sequence>MMKNRIFGMALLATLFFAGSANAETTPLDTSDNVAISFWIATALMLASTVFFLVERSNVAPKWRTSVTVAALVTGVAWYHYTYMREHWVLTNESPLVLRYVDWIITVPLQVVEFYLILAAIGVASAMLFWRLLGASVVMLAFGFLGESGAMNEMVAWAIGMAAWIYIIYEIWAGDAKAAANNASEGVQFAFTWMTYILTFGWAIYPIGYLYGAGTLGDNPDTDMLNIVYNIADVVNKTAFGMMVWYAATIDTAAEKSD</sequence>
<evidence type="ECO:0000256" key="1">
    <source>
        <dbReference type="ARBA" id="ARBA00004141"/>
    </source>
</evidence>
<comment type="caution">
    <text evidence="12">The sequence shown here is derived from an EMBL/GenBank/DDBJ whole genome shotgun (WGS) entry which is preliminary data.</text>
</comment>
<keyword evidence="9 11" id="KW-0472">Membrane</keyword>
<dbReference type="GO" id="GO:0016020">
    <property type="term" value="C:membrane"/>
    <property type="evidence" value="ECO:0007669"/>
    <property type="project" value="UniProtKB-SubCell"/>
</dbReference>
<dbReference type="AlphaFoldDB" id="A0A1J5U0J7"/>
<name>A0A1J5U0J7_9ARCH</name>
<dbReference type="PRINTS" id="PR00251">
    <property type="entry name" value="BACTRLOPSIN"/>
</dbReference>
<evidence type="ECO:0000256" key="11">
    <source>
        <dbReference type="SAM" id="Phobius"/>
    </source>
</evidence>
<keyword evidence="6" id="KW-0681">Retinal protein</keyword>
<keyword evidence="7 11" id="KW-1133">Transmembrane helix</keyword>
<keyword evidence="5 11" id="KW-0812">Transmembrane</keyword>
<gene>
    <name evidence="12" type="ORF">BET99_04780</name>
</gene>
<evidence type="ECO:0000256" key="7">
    <source>
        <dbReference type="ARBA" id="ARBA00022989"/>
    </source>
</evidence>
<evidence type="ECO:0000256" key="4">
    <source>
        <dbReference type="ARBA" id="ARBA00022606"/>
    </source>
</evidence>
<dbReference type="InterPro" id="IPR017402">
    <property type="entry name" value="Proteorhodopsin"/>
</dbReference>
<evidence type="ECO:0000256" key="9">
    <source>
        <dbReference type="ARBA" id="ARBA00023136"/>
    </source>
</evidence>
<dbReference type="PIRSF" id="PIRSF038142">
    <property type="entry name" value="Rhodopsin_bac_prd"/>
    <property type="match status" value="1"/>
</dbReference>
<comment type="subcellular location">
    <subcellularLocation>
        <location evidence="1">Membrane</location>
        <topology evidence="1">Multi-pass membrane protein</topology>
    </subcellularLocation>
</comment>
<dbReference type="SMART" id="SM01021">
    <property type="entry name" value="Bac_rhodopsin"/>
    <property type="match status" value="1"/>
</dbReference>
<dbReference type="PROSITE" id="PS00950">
    <property type="entry name" value="BACTERIAL_OPSIN_1"/>
    <property type="match status" value="1"/>
</dbReference>
<feature type="transmembrane region" description="Helical" evidence="11">
    <location>
        <begin position="227"/>
        <end position="248"/>
    </location>
</feature>
<feature type="transmembrane region" description="Helical" evidence="11">
    <location>
        <begin position="154"/>
        <end position="174"/>
    </location>
</feature>
<feature type="transmembrane region" description="Helical" evidence="11">
    <location>
        <begin position="186"/>
        <end position="207"/>
    </location>
</feature>
<evidence type="ECO:0000256" key="8">
    <source>
        <dbReference type="ARBA" id="ARBA00022991"/>
    </source>
</evidence>
<feature type="transmembrane region" description="Helical" evidence="11">
    <location>
        <begin position="66"/>
        <end position="83"/>
    </location>
</feature>
<dbReference type="CDD" id="cd15242">
    <property type="entry name" value="7tm_Proteorhodopsin"/>
    <property type="match status" value="1"/>
</dbReference>
<dbReference type="InterPro" id="IPR001425">
    <property type="entry name" value="Arc/bac/fun_rhodopsins"/>
</dbReference>
<evidence type="ECO:0000256" key="10">
    <source>
        <dbReference type="ARBA" id="ARBA00023170"/>
    </source>
</evidence>
<evidence type="ECO:0008006" key="14">
    <source>
        <dbReference type="Google" id="ProtNLM"/>
    </source>
</evidence>
<feature type="transmembrane region" description="Helical" evidence="11">
    <location>
        <begin position="33"/>
        <end position="54"/>
    </location>
</feature>